<dbReference type="EMBL" id="QGKX02000095">
    <property type="protein sequence ID" value="KAF3570604.1"/>
    <property type="molecule type" value="Genomic_DNA"/>
</dbReference>
<dbReference type="AlphaFoldDB" id="A0A8S9RCL5"/>
<organism evidence="1 2">
    <name type="scientific">Brassica cretica</name>
    <name type="common">Mustard</name>
    <dbReference type="NCBI Taxonomy" id="69181"/>
    <lineage>
        <taxon>Eukaryota</taxon>
        <taxon>Viridiplantae</taxon>
        <taxon>Streptophyta</taxon>
        <taxon>Embryophyta</taxon>
        <taxon>Tracheophyta</taxon>
        <taxon>Spermatophyta</taxon>
        <taxon>Magnoliopsida</taxon>
        <taxon>eudicotyledons</taxon>
        <taxon>Gunneridae</taxon>
        <taxon>Pentapetalae</taxon>
        <taxon>rosids</taxon>
        <taxon>malvids</taxon>
        <taxon>Brassicales</taxon>
        <taxon>Brassicaceae</taxon>
        <taxon>Brassiceae</taxon>
        <taxon>Brassica</taxon>
    </lineage>
</organism>
<evidence type="ECO:0000313" key="2">
    <source>
        <dbReference type="Proteomes" id="UP000712600"/>
    </source>
</evidence>
<reference evidence="1" key="1">
    <citation type="submission" date="2019-12" db="EMBL/GenBank/DDBJ databases">
        <title>Genome sequencing and annotation of Brassica cretica.</title>
        <authorList>
            <person name="Studholme D.J."/>
            <person name="Sarris P."/>
        </authorList>
    </citation>
    <scope>NUCLEOTIDE SEQUENCE</scope>
    <source>
        <strain evidence="1">PFS-109/04</strain>
        <tissue evidence="1">Leaf</tissue>
    </source>
</reference>
<protein>
    <submittedName>
        <fullName evidence="1">Uncharacterized protein</fullName>
    </submittedName>
</protein>
<gene>
    <name evidence="1" type="ORF">F2Q69_00058549</name>
</gene>
<name>A0A8S9RCL5_BRACR</name>
<dbReference type="Proteomes" id="UP000712600">
    <property type="component" value="Unassembled WGS sequence"/>
</dbReference>
<sequence length="95" mass="10366">MESTGLDERDLIKESMFLASGRVCWLRPLWTFGWQVGFGRRLASAAGLATCRNGPTGHRLRYGRRFGYGHRFGYGRRLATTAGLATVAGLATATG</sequence>
<proteinExistence type="predicted"/>
<accession>A0A8S9RCL5</accession>
<comment type="caution">
    <text evidence="1">The sequence shown here is derived from an EMBL/GenBank/DDBJ whole genome shotgun (WGS) entry which is preliminary data.</text>
</comment>
<evidence type="ECO:0000313" key="1">
    <source>
        <dbReference type="EMBL" id="KAF3570604.1"/>
    </source>
</evidence>